<keyword evidence="3" id="KW-1185">Reference proteome</keyword>
<dbReference type="RefSeq" id="XP_004336950.1">
    <property type="nucleotide sequence ID" value="XM_004336902.1"/>
</dbReference>
<gene>
    <name evidence="2" type="ORF">ACA1_051700</name>
</gene>
<evidence type="ECO:0000256" key="1">
    <source>
        <dbReference type="SAM" id="MobiDB-lite"/>
    </source>
</evidence>
<dbReference type="OMA" id="WMANGEE"/>
<dbReference type="STRING" id="1257118.L8GPT4"/>
<sequence>MKQKDVAILFLATLAILLSVYYQGTYHGLRLVWVHPIDASLYENGHFPLQHERLPPPLITDVDGDGHNEVIVVTSDSRIKILEGTPSQSAGLGSPSQWHNLPVKEEASLLPSVGVGAGRRPVALSSGYLSPYQEGLVRTQVIVVLTSGWTVLLFDNHLKLLWESTVRESLPAHLYHSEAALLVVPTPVRIGDAGVVIAAARLSRKANQQAAKHDHGAGGRKASWMANGEEDEDDHDLGEEHFSYFAFDGRTGALRWKHEAGDFYDEYDTDAGDRIGEERAMHLGEMSWNDFRYSVMQQLPHAWFRREDTGLRVAHFERGAKPAADTTAQSQLSGLHVDVPGLVWGGHAPHSEDDFVHEPNVIVAHFADGVEVIHLYTGRPVTRMGLERSVVWDDINGDGVVEAVRLSTLPTAGQSSEDQCWALGQSGVPPQEDLFNVSICEPKPQGFLELLTSNPKRKSRGDTGVLRATNPISIARPRTWAEPNGHKDMWADDVFLAARAAQLDAGHGGRVGVDGLVGPHRRPVAREAVGAAPGPRPGRPAHHPLPPALLSLRLPRPPGRARLGRGRQRHRHRLWRRCVGG</sequence>
<dbReference type="VEuPathDB" id="AmoebaDB:ACA1_051700"/>
<evidence type="ECO:0000313" key="2">
    <source>
        <dbReference type="EMBL" id="ELR14937.1"/>
    </source>
</evidence>
<dbReference type="EMBL" id="KB008040">
    <property type="protein sequence ID" value="ELR14937.1"/>
    <property type="molecule type" value="Genomic_DNA"/>
</dbReference>
<dbReference type="AlphaFoldDB" id="L8GPT4"/>
<dbReference type="GeneID" id="14915531"/>
<dbReference type="Proteomes" id="UP000011083">
    <property type="component" value="Unassembled WGS sequence"/>
</dbReference>
<feature type="compositionally biased region" description="Pro residues" evidence="1">
    <location>
        <begin position="534"/>
        <end position="547"/>
    </location>
</feature>
<dbReference type="OrthoDB" id="270568at2759"/>
<dbReference type="PANTHER" id="PTHR34284:SF1">
    <property type="entry name" value="FG-GAP REPEAT-CONTAINING PROTEIN"/>
    <property type="match status" value="1"/>
</dbReference>
<proteinExistence type="predicted"/>
<dbReference type="KEGG" id="acan:ACA1_051700"/>
<name>L8GPT4_ACACF</name>
<evidence type="ECO:0000313" key="3">
    <source>
        <dbReference type="Proteomes" id="UP000011083"/>
    </source>
</evidence>
<reference evidence="2 3" key="1">
    <citation type="journal article" date="2013" name="Genome Biol.">
        <title>Genome of Acanthamoeba castellanii highlights extensive lateral gene transfer and early evolution of tyrosine kinase signaling.</title>
        <authorList>
            <person name="Clarke M."/>
            <person name="Lohan A.J."/>
            <person name="Liu B."/>
            <person name="Lagkouvardos I."/>
            <person name="Roy S."/>
            <person name="Zafar N."/>
            <person name="Bertelli C."/>
            <person name="Schilde C."/>
            <person name="Kianianmomeni A."/>
            <person name="Burglin T.R."/>
            <person name="Frech C."/>
            <person name="Turcotte B."/>
            <person name="Kopec K.O."/>
            <person name="Synnott J.M."/>
            <person name="Choo C."/>
            <person name="Paponov I."/>
            <person name="Finkler A."/>
            <person name="Soon Heng Tan C."/>
            <person name="Hutchins A.P."/>
            <person name="Weinmeier T."/>
            <person name="Rattei T."/>
            <person name="Chu J.S."/>
            <person name="Gimenez G."/>
            <person name="Irimia M."/>
            <person name="Rigden D.J."/>
            <person name="Fitzpatrick D.A."/>
            <person name="Lorenzo-Morales J."/>
            <person name="Bateman A."/>
            <person name="Chiu C.H."/>
            <person name="Tang P."/>
            <person name="Hegemann P."/>
            <person name="Fromm H."/>
            <person name="Raoult D."/>
            <person name="Greub G."/>
            <person name="Miranda-Saavedra D."/>
            <person name="Chen N."/>
            <person name="Nash P."/>
            <person name="Ginger M.L."/>
            <person name="Horn M."/>
            <person name="Schaap P."/>
            <person name="Caler L."/>
            <person name="Loftus B."/>
        </authorList>
    </citation>
    <scope>NUCLEOTIDE SEQUENCE [LARGE SCALE GENOMIC DNA]</scope>
    <source>
        <strain evidence="2 3">Neff</strain>
    </source>
</reference>
<organism evidence="2 3">
    <name type="scientific">Acanthamoeba castellanii (strain ATCC 30010 / Neff)</name>
    <dbReference type="NCBI Taxonomy" id="1257118"/>
    <lineage>
        <taxon>Eukaryota</taxon>
        <taxon>Amoebozoa</taxon>
        <taxon>Discosea</taxon>
        <taxon>Longamoebia</taxon>
        <taxon>Centramoebida</taxon>
        <taxon>Acanthamoebidae</taxon>
        <taxon>Acanthamoeba</taxon>
    </lineage>
</organism>
<dbReference type="PANTHER" id="PTHR34284">
    <property type="entry name" value="FG-GAP REPEAT-CONTAINING PROTEIN"/>
    <property type="match status" value="1"/>
</dbReference>
<accession>L8GPT4</accession>
<feature type="region of interest" description="Disordered" evidence="1">
    <location>
        <begin position="529"/>
        <end position="568"/>
    </location>
</feature>
<protein>
    <submittedName>
        <fullName evidence="2">FGGAP repeat domain containing protein</fullName>
    </submittedName>
</protein>